<dbReference type="AlphaFoldDB" id="A0A2P6RPP7"/>
<protein>
    <submittedName>
        <fullName evidence="2">Uncharacterized protein</fullName>
    </submittedName>
</protein>
<reference evidence="2 3" key="1">
    <citation type="journal article" date="2018" name="Nat. Genet.">
        <title>The Rosa genome provides new insights in the design of modern roses.</title>
        <authorList>
            <person name="Bendahmane M."/>
        </authorList>
    </citation>
    <scope>NUCLEOTIDE SEQUENCE [LARGE SCALE GENOMIC DNA]</scope>
    <source>
        <strain evidence="3">cv. Old Blush</strain>
    </source>
</reference>
<dbReference type="Gramene" id="PRQ48405">
    <property type="protein sequence ID" value="PRQ48405"/>
    <property type="gene ID" value="RchiOBHm_Chr2g0110371"/>
</dbReference>
<feature type="chain" id="PRO_5015121211" evidence="1">
    <location>
        <begin position="16"/>
        <end position="58"/>
    </location>
</feature>
<comment type="caution">
    <text evidence="2">The sequence shown here is derived from an EMBL/GenBank/DDBJ whole genome shotgun (WGS) entry which is preliminary data.</text>
</comment>
<evidence type="ECO:0000313" key="2">
    <source>
        <dbReference type="EMBL" id="PRQ48405.1"/>
    </source>
</evidence>
<name>A0A2P6RPP7_ROSCH</name>
<gene>
    <name evidence="2" type="ORF">RchiOBHm_Chr2g0110371</name>
</gene>
<sequence>MFVFLWATQAGLVAFREMGLIGVKPNAVTVLMILHACSESRDLNSGSIHHRDVHDEIE</sequence>
<evidence type="ECO:0000256" key="1">
    <source>
        <dbReference type="SAM" id="SignalP"/>
    </source>
</evidence>
<feature type="signal peptide" evidence="1">
    <location>
        <begin position="1"/>
        <end position="15"/>
    </location>
</feature>
<organism evidence="2 3">
    <name type="scientific">Rosa chinensis</name>
    <name type="common">China rose</name>
    <dbReference type="NCBI Taxonomy" id="74649"/>
    <lineage>
        <taxon>Eukaryota</taxon>
        <taxon>Viridiplantae</taxon>
        <taxon>Streptophyta</taxon>
        <taxon>Embryophyta</taxon>
        <taxon>Tracheophyta</taxon>
        <taxon>Spermatophyta</taxon>
        <taxon>Magnoliopsida</taxon>
        <taxon>eudicotyledons</taxon>
        <taxon>Gunneridae</taxon>
        <taxon>Pentapetalae</taxon>
        <taxon>rosids</taxon>
        <taxon>fabids</taxon>
        <taxon>Rosales</taxon>
        <taxon>Rosaceae</taxon>
        <taxon>Rosoideae</taxon>
        <taxon>Rosoideae incertae sedis</taxon>
        <taxon>Rosa</taxon>
    </lineage>
</organism>
<dbReference type="Proteomes" id="UP000238479">
    <property type="component" value="Chromosome 2"/>
</dbReference>
<accession>A0A2P6RPP7</accession>
<evidence type="ECO:0000313" key="3">
    <source>
        <dbReference type="Proteomes" id="UP000238479"/>
    </source>
</evidence>
<keyword evidence="1" id="KW-0732">Signal</keyword>
<keyword evidence="3" id="KW-1185">Reference proteome</keyword>
<proteinExistence type="predicted"/>
<dbReference type="EMBL" id="PDCK01000040">
    <property type="protein sequence ID" value="PRQ48405.1"/>
    <property type="molecule type" value="Genomic_DNA"/>
</dbReference>